<evidence type="ECO:0000256" key="8">
    <source>
        <dbReference type="ARBA" id="ARBA00032518"/>
    </source>
</evidence>
<evidence type="ECO:0000256" key="4">
    <source>
        <dbReference type="ARBA" id="ARBA00022490"/>
    </source>
</evidence>
<dbReference type="GO" id="GO:0008017">
    <property type="term" value="F:microtubule binding"/>
    <property type="evidence" value="ECO:0007669"/>
    <property type="project" value="TreeGrafter"/>
</dbReference>
<dbReference type="Pfam" id="PF10235">
    <property type="entry name" value="Cript"/>
    <property type="match status" value="1"/>
</dbReference>
<keyword evidence="5" id="KW-0507">mRNA processing</keyword>
<evidence type="ECO:0000313" key="10">
    <source>
        <dbReference type="Proteomes" id="UP000009131"/>
    </source>
</evidence>
<dbReference type="GO" id="GO:0005681">
    <property type="term" value="C:spliceosomal complex"/>
    <property type="evidence" value="ECO:0007669"/>
    <property type="project" value="UniProtKB-KW"/>
</dbReference>
<dbReference type="OMA" id="MPCDKCE"/>
<dbReference type="OrthoDB" id="147332at2759"/>
<evidence type="ECO:0000256" key="7">
    <source>
        <dbReference type="ARBA" id="ARBA00023187"/>
    </source>
</evidence>
<comment type="caution">
    <text evidence="9">The sequence shown here is derived from an EMBL/GenBank/DDBJ whole genome shotgun (WGS) entry which is preliminary data.</text>
</comment>
<dbReference type="InterPro" id="IPR019367">
    <property type="entry name" value="PDZ-binding_CRIPT"/>
</dbReference>
<keyword evidence="10" id="KW-1185">Reference proteome</keyword>
<dbReference type="GO" id="GO:0031122">
    <property type="term" value="P:cytoplasmic microtubule organization"/>
    <property type="evidence" value="ECO:0007669"/>
    <property type="project" value="TreeGrafter"/>
</dbReference>
<dbReference type="GO" id="GO:0006397">
    <property type="term" value="P:mRNA processing"/>
    <property type="evidence" value="ECO:0007669"/>
    <property type="project" value="UniProtKB-KW"/>
</dbReference>
<protein>
    <recommendedName>
        <fullName evidence="3">Cysteine-rich PDZ-binding protein</fullName>
    </recommendedName>
    <alternativeName>
        <fullName evidence="8">Cysteine-rich interactor of PDZ three</fullName>
    </alternativeName>
</protein>
<organism evidence="9 10">
    <name type="scientific">Mixia osmundae (strain CBS 9802 / IAM 14324 / JCM 22182 / KY 12970)</name>
    <dbReference type="NCBI Taxonomy" id="764103"/>
    <lineage>
        <taxon>Eukaryota</taxon>
        <taxon>Fungi</taxon>
        <taxon>Dikarya</taxon>
        <taxon>Basidiomycota</taxon>
        <taxon>Pucciniomycotina</taxon>
        <taxon>Mixiomycetes</taxon>
        <taxon>Mixiales</taxon>
        <taxon>Mixiaceae</taxon>
        <taxon>Mixia</taxon>
    </lineage>
</organism>
<dbReference type="STRING" id="764103.G7E9P7"/>
<name>G7E9P7_MIXOS</name>
<reference evidence="9 10" key="2">
    <citation type="journal article" date="2012" name="Open Biol.">
        <title>Characteristics of nucleosomes and linker DNA regions on the genome of the basidiomycete Mixia osmundae revealed by mono- and dinucleosome mapping.</title>
        <authorList>
            <person name="Nishida H."/>
            <person name="Kondo S."/>
            <person name="Matsumoto T."/>
            <person name="Suzuki Y."/>
            <person name="Yoshikawa H."/>
            <person name="Taylor T.D."/>
            <person name="Sugiyama J."/>
        </authorList>
    </citation>
    <scope>NUCLEOTIDE SEQUENCE [LARGE SCALE GENOMIC DNA]</scope>
    <source>
        <strain evidence="10">CBS 9802 / IAM 14324 / JCM 22182 / KY 12970</strain>
    </source>
</reference>
<dbReference type="RefSeq" id="XP_014568601.1">
    <property type="nucleotide sequence ID" value="XM_014713115.1"/>
</dbReference>
<evidence type="ECO:0000256" key="3">
    <source>
        <dbReference type="ARBA" id="ARBA00018615"/>
    </source>
</evidence>
<keyword evidence="6" id="KW-0747">Spliceosome</keyword>
<sequence>MVCAKCDAKLRKGPQLAAPDPFKSKAENSAGRKIGENKLLSSKRYSPYAPVAGSSKGSGAAMVSRCTTCRSQTSRPGAKYCQQCAQKAGKCALCGAAMMDTRGYKMSSK</sequence>
<proteinExistence type="inferred from homology"/>
<keyword evidence="4" id="KW-0963">Cytoplasm</keyword>
<comment type="similarity">
    <text evidence="2">Belongs to the CRIPT family.</text>
</comment>
<dbReference type="HOGENOM" id="CLU_133934_0_0_1"/>
<dbReference type="PANTHER" id="PTHR11805">
    <property type="entry name" value="CYSTEINE-RICH PDZ-BINDING PROTEIN"/>
    <property type="match status" value="1"/>
</dbReference>
<dbReference type="InParanoid" id="G7E9P7"/>
<accession>G7E9P7</accession>
<dbReference type="Proteomes" id="UP000009131">
    <property type="component" value="Unassembled WGS sequence"/>
</dbReference>
<evidence type="ECO:0000256" key="2">
    <source>
        <dbReference type="ARBA" id="ARBA00009021"/>
    </source>
</evidence>
<evidence type="ECO:0000256" key="6">
    <source>
        <dbReference type="ARBA" id="ARBA00022728"/>
    </source>
</evidence>
<evidence type="ECO:0000256" key="5">
    <source>
        <dbReference type="ARBA" id="ARBA00022664"/>
    </source>
</evidence>
<evidence type="ECO:0000256" key="1">
    <source>
        <dbReference type="ARBA" id="ARBA00004496"/>
    </source>
</evidence>
<dbReference type="eggNOG" id="KOG3476">
    <property type="taxonomic scope" value="Eukaryota"/>
</dbReference>
<comment type="subcellular location">
    <subcellularLocation>
        <location evidence="1">Cytoplasm</location>
    </subcellularLocation>
</comment>
<evidence type="ECO:0000313" key="9">
    <source>
        <dbReference type="EMBL" id="GAA99366.1"/>
    </source>
</evidence>
<keyword evidence="7" id="KW-0508">mRNA splicing</keyword>
<gene>
    <name evidence="9" type="primary">Mo06062</name>
    <name evidence="9" type="ORF">E5Q_06062</name>
</gene>
<reference evidence="9 10" key="1">
    <citation type="journal article" date="2011" name="J. Gen. Appl. Microbiol.">
        <title>Draft genome sequencing of the enigmatic basidiomycete Mixia osmundae.</title>
        <authorList>
            <person name="Nishida H."/>
            <person name="Nagatsuka Y."/>
            <person name="Sugiyama J."/>
        </authorList>
    </citation>
    <scope>NUCLEOTIDE SEQUENCE [LARGE SCALE GENOMIC DNA]</scope>
    <source>
        <strain evidence="10">CBS 9802 / IAM 14324 / JCM 22182 / KY 12970</strain>
    </source>
</reference>
<dbReference type="GO" id="GO:0008380">
    <property type="term" value="P:RNA splicing"/>
    <property type="evidence" value="ECO:0007669"/>
    <property type="project" value="UniProtKB-KW"/>
</dbReference>
<dbReference type="GO" id="GO:0005737">
    <property type="term" value="C:cytoplasm"/>
    <property type="evidence" value="ECO:0007669"/>
    <property type="project" value="UniProtKB-SubCell"/>
</dbReference>
<dbReference type="EMBL" id="BABT02000220">
    <property type="protein sequence ID" value="GAA99366.1"/>
    <property type="molecule type" value="Genomic_DNA"/>
</dbReference>
<dbReference type="PANTHER" id="PTHR11805:SF1">
    <property type="entry name" value="CYSTEINE-RICH PDZ-BINDING PROTEIN"/>
    <property type="match status" value="1"/>
</dbReference>
<dbReference type="AlphaFoldDB" id="G7E9P7"/>